<dbReference type="AlphaFoldDB" id="A0A840TGR4"/>
<dbReference type="Gene3D" id="2.40.40.10">
    <property type="entry name" value="RlpA-like domain"/>
    <property type="match status" value="1"/>
</dbReference>
<dbReference type="PANTHER" id="PTHR34183">
    <property type="entry name" value="ENDOLYTIC PEPTIDOGLYCAN TRANSGLYCOSYLASE RLPA"/>
    <property type="match status" value="1"/>
</dbReference>
<dbReference type="InterPro" id="IPR034718">
    <property type="entry name" value="RlpA"/>
</dbReference>
<dbReference type="GO" id="GO:0008932">
    <property type="term" value="F:lytic endotransglycosylase activity"/>
    <property type="evidence" value="ECO:0007669"/>
    <property type="project" value="UniProtKB-UniRule"/>
</dbReference>
<comment type="function">
    <text evidence="3">Lytic transglycosylase with a strong preference for naked glycan strands that lack stem peptides.</text>
</comment>
<accession>A0A840TGR4</accession>
<dbReference type="InterPro" id="IPR036908">
    <property type="entry name" value="RlpA-like_sf"/>
</dbReference>
<keyword evidence="7" id="KW-1185">Reference proteome</keyword>
<dbReference type="InterPro" id="IPR009009">
    <property type="entry name" value="RlpA-like_DPBB"/>
</dbReference>
<keyword evidence="1 3" id="KW-0456">Lyase</keyword>
<dbReference type="NCBIfam" id="TIGR00413">
    <property type="entry name" value="rlpA"/>
    <property type="match status" value="1"/>
</dbReference>
<dbReference type="EMBL" id="JACHGF010000001">
    <property type="protein sequence ID" value="MBB5282664.1"/>
    <property type="molecule type" value="Genomic_DNA"/>
</dbReference>
<gene>
    <name evidence="3" type="primary">rlpA</name>
    <name evidence="6" type="ORF">HNQ92_000785</name>
</gene>
<organism evidence="6 7">
    <name type="scientific">Rhabdobacter roseus</name>
    <dbReference type="NCBI Taxonomy" id="1655419"/>
    <lineage>
        <taxon>Bacteria</taxon>
        <taxon>Pseudomonadati</taxon>
        <taxon>Bacteroidota</taxon>
        <taxon>Cytophagia</taxon>
        <taxon>Cytophagales</taxon>
        <taxon>Cytophagaceae</taxon>
        <taxon>Rhabdobacter</taxon>
    </lineage>
</organism>
<dbReference type="InterPro" id="IPR012997">
    <property type="entry name" value="RplA"/>
</dbReference>
<dbReference type="EC" id="4.2.2.-" evidence="3"/>
<dbReference type="GO" id="GO:0000270">
    <property type="term" value="P:peptidoglycan metabolic process"/>
    <property type="evidence" value="ECO:0007669"/>
    <property type="project" value="UniProtKB-UniRule"/>
</dbReference>
<evidence type="ECO:0000256" key="4">
    <source>
        <dbReference type="RuleBase" id="RU003495"/>
    </source>
</evidence>
<evidence type="ECO:0000256" key="3">
    <source>
        <dbReference type="HAMAP-Rule" id="MF_02071"/>
    </source>
</evidence>
<reference evidence="6 7" key="1">
    <citation type="submission" date="2020-08" db="EMBL/GenBank/DDBJ databases">
        <title>Genomic Encyclopedia of Type Strains, Phase IV (KMG-IV): sequencing the most valuable type-strain genomes for metagenomic binning, comparative biology and taxonomic classification.</title>
        <authorList>
            <person name="Goeker M."/>
        </authorList>
    </citation>
    <scope>NUCLEOTIDE SEQUENCE [LARGE SCALE GENOMIC DNA]</scope>
    <source>
        <strain evidence="6 7">DSM 105074</strain>
    </source>
</reference>
<evidence type="ECO:0000256" key="2">
    <source>
        <dbReference type="ARBA" id="ARBA00023316"/>
    </source>
</evidence>
<keyword evidence="3" id="KW-0732">Signal</keyword>
<dbReference type="Proteomes" id="UP000557307">
    <property type="component" value="Unassembled WGS sequence"/>
</dbReference>
<evidence type="ECO:0000313" key="6">
    <source>
        <dbReference type="EMBL" id="MBB5282664.1"/>
    </source>
</evidence>
<sequence precursor="true">MSYSSFFVFLLLTFSKPLYAQAQAYLGTTETGKASYYATKFNGRKTFFGEKFSSHEFTAAHRTLPHNTMLEVTNTTTQQKVIVRVNDRGPYSKHRLIDISKGAAKELGLLSQGVAQVSVRVVGMEGMVLLDSDEKILPDSGEIISSRRVDEGKK</sequence>
<evidence type="ECO:0000259" key="5">
    <source>
        <dbReference type="Pfam" id="PF03330"/>
    </source>
</evidence>
<feature type="chain" id="PRO_5033170088" description="Probable endolytic peptidoglycan transglycosylase RlpA" evidence="3">
    <location>
        <begin position="21"/>
        <end position="154"/>
    </location>
</feature>
<name>A0A840TGR4_9BACT</name>
<dbReference type="GO" id="GO:0071555">
    <property type="term" value="P:cell wall organization"/>
    <property type="evidence" value="ECO:0007669"/>
    <property type="project" value="UniProtKB-KW"/>
</dbReference>
<evidence type="ECO:0000256" key="1">
    <source>
        <dbReference type="ARBA" id="ARBA00023239"/>
    </source>
</evidence>
<evidence type="ECO:0000313" key="7">
    <source>
        <dbReference type="Proteomes" id="UP000557307"/>
    </source>
</evidence>
<keyword evidence="6" id="KW-0449">Lipoprotein</keyword>
<dbReference type="CDD" id="cd22268">
    <property type="entry name" value="DPBB_RlpA-like"/>
    <property type="match status" value="1"/>
</dbReference>
<feature type="signal peptide" evidence="3">
    <location>
        <begin position="1"/>
        <end position="20"/>
    </location>
</feature>
<comment type="similarity">
    <text evidence="3 4">Belongs to the RlpA family.</text>
</comment>
<dbReference type="HAMAP" id="MF_02071">
    <property type="entry name" value="RlpA"/>
    <property type="match status" value="1"/>
</dbReference>
<feature type="domain" description="RlpA-like protein double-psi beta-barrel" evidence="5">
    <location>
        <begin position="29"/>
        <end position="118"/>
    </location>
</feature>
<dbReference type="Pfam" id="PF03330">
    <property type="entry name" value="DPBB_1"/>
    <property type="match status" value="1"/>
</dbReference>
<comment type="caution">
    <text evidence="6">The sequence shown here is derived from an EMBL/GenBank/DDBJ whole genome shotgun (WGS) entry which is preliminary data.</text>
</comment>
<keyword evidence="2 3" id="KW-0961">Cell wall biogenesis/degradation</keyword>
<protein>
    <recommendedName>
        <fullName evidence="3">Probable endolytic peptidoglycan transglycosylase RlpA</fullName>
        <ecNumber evidence="3">4.2.2.-</ecNumber>
    </recommendedName>
</protein>
<dbReference type="SUPFAM" id="SSF50685">
    <property type="entry name" value="Barwin-like endoglucanases"/>
    <property type="match status" value="1"/>
</dbReference>
<dbReference type="RefSeq" id="WP_184171188.1">
    <property type="nucleotide sequence ID" value="NZ_JACHGF010000001.1"/>
</dbReference>
<dbReference type="PANTHER" id="PTHR34183:SF1">
    <property type="entry name" value="ENDOLYTIC PEPTIDOGLYCAN TRANSGLYCOSYLASE RLPA"/>
    <property type="match status" value="1"/>
</dbReference>
<proteinExistence type="inferred from homology"/>